<dbReference type="GO" id="GO:0003735">
    <property type="term" value="F:structural constituent of ribosome"/>
    <property type="evidence" value="ECO:0007669"/>
    <property type="project" value="InterPro"/>
</dbReference>
<accession>A0AAV5RSQ9</accession>
<dbReference type="InterPro" id="IPR026569">
    <property type="entry name" value="Ribosomal_bL28"/>
</dbReference>
<dbReference type="FunFam" id="2.30.170.40:FF:000003">
    <property type="entry name" value="54S ribosomal protein L24"/>
    <property type="match status" value="1"/>
</dbReference>
<reference evidence="6 7" key="1">
    <citation type="journal article" date="2023" name="Elife">
        <title>Identification of key yeast species and microbe-microbe interactions impacting larval growth of Drosophila in the wild.</title>
        <authorList>
            <person name="Mure A."/>
            <person name="Sugiura Y."/>
            <person name="Maeda R."/>
            <person name="Honda K."/>
            <person name="Sakurai N."/>
            <person name="Takahashi Y."/>
            <person name="Watada M."/>
            <person name="Katoh T."/>
            <person name="Gotoh A."/>
            <person name="Gotoh Y."/>
            <person name="Taniguchi I."/>
            <person name="Nakamura K."/>
            <person name="Hayashi T."/>
            <person name="Katayama T."/>
            <person name="Uemura T."/>
            <person name="Hattori Y."/>
        </authorList>
    </citation>
    <scope>NUCLEOTIDE SEQUENCE [LARGE SCALE GENOMIC DNA]</scope>
    <source>
        <strain evidence="6 7">KH-74</strain>
    </source>
</reference>
<evidence type="ECO:0000256" key="2">
    <source>
        <dbReference type="ARBA" id="ARBA00022980"/>
    </source>
</evidence>
<comment type="function">
    <text evidence="5">Component of the mitochondrial ribosome (mitoribosome), a dedicated translation machinery responsible for the synthesis of mitochondrial genome-encoded proteins, including at least some of the essential transmembrane subunits of the mitochondrial respiratory chain. The mitoribosomes are attached to the mitochondrial inner membrane and translation products are cotranslationally integrated into the membrane.</text>
</comment>
<keyword evidence="7" id="KW-1185">Reference proteome</keyword>
<dbReference type="InterPro" id="IPR034704">
    <property type="entry name" value="Ribosomal_bL28/bL31-like_sf"/>
</dbReference>
<dbReference type="EMBL" id="BTGD01000003">
    <property type="protein sequence ID" value="GMM54556.1"/>
    <property type="molecule type" value="Genomic_DNA"/>
</dbReference>
<evidence type="ECO:0000256" key="1">
    <source>
        <dbReference type="ARBA" id="ARBA00008760"/>
    </source>
</evidence>
<keyword evidence="3" id="KW-0687">Ribonucleoprotein</keyword>
<name>A0AAV5RSQ9_MAUHU</name>
<dbReference type="SUPFAM" id="SSF143800">
    <property type="entry name" value="L28p-like"/>
    <property type="match status" value="1"/>
</dbReference>
<comment type="similarity">
    <text evidence="1">Belongs to the bacterial ribosomal protein bL28 family.</text>
</comment>
<dbReference type="GO" id="GO:0005762">
    <property type="term" value="C:mitochondrial large ribosomal subunit"/>
    <property type="evidence" value="ECO:0007669"/>
    <property type="project" value="TreeGrafter"/>
</dbReference>
<evidence type="ECO:0000256" key="3">
    <source>
        <dbReference type="ARBA" id="ARBA00023274"/>
    </source>
</evidence>
<dbReference type="InterPro" id="IPR037147">
    <property type="entry name" value="Ribosomal_bL28_sf"/>
</dbReference>
<dbReference type="Pfam" id="PF00830">
    <property type="entry name" value="Ribosomal_L28"/>
    <property type="match status" value="1"/>
</dbReference>
<sequence>MNLFNTLKTGRHFSSLSFVSKEWKLIETRRVAAKPTYKVGDPKPAHIPERYKKVPDYKYGDPTVFKQSAKGLYGGAFIRFGNSISESKHKTRRTWMPNIVKKSLWSETLNKKIPLKLTASVLRTISKEGGLDNYLIKDKSARIKELGPAGWKLRYEVLKLKEQRSKEHLKNLETATNSEGKEVYIFYNGTINGKALRITKSKNSLLNLLYPLEKIEQKADGHVLTRRLYSDMYYGASIEDVLSKLDQYNFDLSTVSV</sequence>
<evidence type="ECO:0000313" key="6">
    <source>
        <dbReference type="EMBL" id="GMM54556.1"/>
    </source>
</evidence>
<dbReference type="Proteomes" id="UP001377567">
    <property type="component" value="Unassembled WGS sequence"/>
</dbReference>
<evidence type="ECO:0000256" key="4">
    <source>
        <dbReference type="ARBA" id="ARBA00035269"/>
    </source>
</evidence>
<protein>
    <recommendedName>
        <fullName evidence="4">Large ribosomal subunit protein bL28m</fullName>
    </recommendedName>
</protein>
<comment type="caution">
    <text evidence="6">The sequence shown here is derived from an EMBL/GenBank/DDBJ whole genome shotgun (WGS) entry which is preliminary data.</text>
</comment>
<keyword evidence="2 6" id="KW-0689">Ribosomal protein</keyword>
<gene>
    <name evidence="6" type="ORF">DAKH74_011720</name>
</gene>
<dbReference type="Gene3D" id="2.30.170.40">
    <property type="entry name" value="Ribosomal protein L28/L24"/>
    <property type="match status" value="1"/>
</dbReference>
<evidence type="ECO:0000256" key="5">
    <source>
        <dbReference type="ARBA" id="ARBA00037226"/>
    </source>
</evidence>
<proteinExistence type="inferred from homology"/>
<dbReference type="PANTHER" id="PTHR13528">
    <property type="entry name" value="39S RIBOSOMAL PROTEIN L28, MITOCHONDRIAL"/>
    <property type="match status" value="1"/>
</dbReference>
<organism evidence="6 7">
    <name type="scientific">Maudiozyma humilis</name>
    <name type="common">Sour dough yeast</name>
    <name type="synonym">Kazachstania humilis</name>
    <dbReference type="NCBI Taxonomy" id="51915"/>
    <lineage>
        <taxon>Eukaryota</taxon>
        <taxon>Fungi</taxon>
        <taxon>Dikarya</taxon>
        <taxon>Ascomycota</taxon>
        <taxon>Saccharomycotina</taxon>
        <taxon>Saccharomycetes</taxon>
        <taxon>Saccharomycetales</taxon>
        <taxon>Saccharomycetaceae</taxon>
        <taxon>Maudiozyma</taxon>
    </lineage>
</organism>
<dbReference type="AlphaFoldDB" id="A0AAV5RSQ9"/>
<dbReference type="PANTHER" id="PTHR13528:SF2">
    <property type="entry name" value="LARGE RIBOSOMAL SUBUNIT PROTEIN BL28M"/>
    <property type="match status" value="1"/>
</dbReference>
<evidence type="ECO:0000313" key="7">
    <source>
        <dbReference type="Proteomes" id="UP001377567"/>
    </source>
</evidence>